<dbReference type="PANTHER" id="PTHR30590">
    <property type="entry name" value="INNER MEMBRANE PROTEIN"/>
    <property type="match status" value="1"/>
</dbReference>
<keyword evidence="1" id="KW-0472">Membrane</keyword>
<sequence length="388" mass="41770">MSRDSLEVAQPLSPRDRVTSIDMLRGFALFGILLVNIKVFARVGALPDRGPLEYWTAVLLDAKFYTLFLFLFGYGVAGQLSRLNTVWPLRRRLALLLVIGVLHGVLLWEGDILTAYAVIGFLLLAMRGVTTRRALRRAGWLYGLSLLLLGALTFARGFDTTDPVRAAQQTADAFNAPAASVIATRAVSYAGSTATLVLLLLPVLLGTMLLGLAAGRANLFTSGALTPARSRRIALTGLGIGLPVTAVWTWLWPGQGEGAGAFIEQATAPLITAGYVALLLLAWDTAPGRRVLSALVPLGRLSLTSYLTQSLLCAFLFTGYGLALGGELTSPAVLGVAVAIYLAQLAGSHLYLRWFRIGPAEWLLRSFTYLRAQPLRTPGTRPAPQRVR</sequence>
<feature type="transmembrane region" description="Helical" evidence="1">
    <location>
        <begin position="141"/>
        <end position="158"/>
    </location>
</feature>
<keyword evidence="1" id="KW-0812">Transmembrane</keyword>
<evidence type="ECO:0000313" key="3">
    <source>
        <dbReference type="EMBL" id="MBB4680627.1"/>
    </source>
</evidence>
<name>A0A7W7CGQ0_9PSEU</name>
<feature type="transmembrane region" description="Helical" evidence="1">
    <location>
        <begin position="112"/>
        <end position="129"/>
    </location>
</feature>
<protein>
    <recommendedName>
        <fullName evidence="2">DUF418 domain-containing protein</fullName>
    </recommendedName>
</protein>
<feature type="transmembrane region" description="Helical" evidence="1">
    <location>
        <begin position="303"/>
        <end position="326"/>
    </location>
</feature>
<dbReference type="InterPro" id="IPR052529">
    <property type="entry name" value="Bact_Transport_Assoc"/>
</dbReference>
<dbReference type="PANTHER" id="PTHR30590:SF2">
    <property type="entry name" value="INNER MEMBRANE PROTEIN"/>
    <property type="match status" value="1"/>
</dbReference>
<comment type="caution">
    <text evidence="3">The sequence shown here is derived from an EMBL/GenBank/DDBJ whole genome shotgun (WGS) entry which is preliminary data.</text>
</comment>
<feature type="transmembrane region" description="Helical" evidence="1">
    <location>
        <begin position="23"/>
        <end position="42"/>
    </location>
</feature>
<reference evidence="3 4" key="1">
    <citation type="submission" date="2020-08" db="EMBL/GenBank/DDBJ databases">
        <title>Sequencing the genomes of 1000 actinobacteria strains.</title>
        <authorList>
            <person name="Klenk H.-P."/>
        </authorList>
    </citation>
    <scope>NUCLEOTIDE SEQUENCE [LARGE SCALE GENOMIC DNA]</scope>
    <source>
        <strain evidence="3 4">DSM 44230</strain>
    </source>
</reference>
<feature type="transmembrane region" description="Helical" evidence="1">
    <location>
        <begin position="89"/>
        <end position="106"/>
    </location>
</feature>
<feature type="transmembrane region" description="Helical" evidence="1">
    <location>
        <begin position="54"/>
        <end position="77"/>
    </location>
</feature>
<feature type="transmembrane region" description="Helical" evidence="1">
    <location>
        <begin position="233"/>
        <end position="251"/>
    </location>
</feature>
<dbReference type="Pfam" id="PF04235">
    <property type="entry name" value="DUF418"/>
    <property type="match status" value="1"/>
</dbReference>
<dbReference type="RefSeq" id="WP_185006575.1">
    <property type="nucleotide sequence ID" value="NZ_BAAAUI010000060.1"/>
</dbReference>
<evidence type="ECO:0000259" key="2">
    <source>
        <dbReference type="Pfam" id="PF04235"/>
    </source>
</evidence>
<evidence type="ECO:0000313" key="4">
    <source>
        <dbReference type="Proteomes" id="UP000533598"/>
    </source>
</evidence>
<keyword evidence="4" id="KW-1185">Reference proteome</keyword>
<dbReference type="InterPro" id="IPR007349">
    <property type="entry name" value="DUF418"/>
</dbReference>
<feature type="transmembrane region" description="Helical" evidence="1">
    <location>
        <begin position="332"/>
        <end position="352"/>
    </location>
</feature>
<feature type="transmembrane region" description="Helical" evidence="1">
    <location>
        <begin position="263"/>
        <end position="283"/>
    </location>
</feature>
<gene>
    <name evidence="3" type="ORF">HNR67_006745</name>
</gene>
<dbReference type="AlphaFoldDB" id="A0A7W7CGQ0"/>
<keyword evidence="1" id="KW-1133">Transmembrane helix</keyword>
<proteinExistence type="predicted"/>
<evidence type="ECO:0000256" key="1">
    <source>
        <dbReference type="SAM" id="Phobius"/>
    </source>
</evidence>
<feature type="domain" description="DUF418" evidence="2">
    <location>
        <begin position="214"/>
        <end position="370"/>
    </location>
</feature>
<dbReference type="Proteomes" id="UP000533598">
    <property type="component" value="Unassembled WGS sequence"/>
</dbReference>
<dbReference type="EMBL" id="JACHMH010000001">
    <property type="protein sequence ID" value="MBB4680627.1"/>
    <property type="molecule type" value="Genomic_DNA"/>
</dbReference>
<feature type="transmembrane region" description="Helical" evidence="1">
    <location>
        <begin position="189"/>
        <end position="212"/>
    </location>
</feature>
<accession>A0A7W7CGQ0</accession>
<organism evidence="3 4">
    <name type="scientific">Crossiella cryophila</name>
    <dbReference type="NCBI Taxonomy" id="43355"/>
    <lineage>
        <taxon>Bacteria</taxon>
        <taxon>Bacillati</taxon>
        <taxon>Actinomycetota</taxon>
        <taxon>Actinomycetes</taxon>
        <taxon>Pseudonocardiales</taxon>
        <taxon>Pseudonocardiaceae</taxon>
        <taxon>Crossiella</taxon>
    </lineage>
</organism>